<reference evidence="2 3" key="1">
    <citation type="submission" date="2021-02" db="EMBL/GenBank/DDBJ databases">
        <title>Genome assembly of Pseudopithomyces chartarum.</title>
        <authorList>
            <person name="Jauregui R."/>
            <person name="Singh J."/>
            <person name="Voisey C."/>
        </authorList>
    </citation>
    <scope>NUCLEOTIDE SEQUENCE [LARGE SCALE GENOMIC DNA]</scope>
    <source>
        <strain evidence="2 3">AGR01</strain>
    </source>
</reference>
<organism evidence="2 3">
    <name type="scientific">Pseudopithomyces chartarum</name>
    <dbReference type="NCBI Taxonomy" id="1892770"/>
    <lineage>
        <taxon>Eukaryota</taxon>
        <taxon>Fungi</taxon>
        <taxon>Dikarya</taxon>
        <taxon>Ascomycota</taxon>
        <taxon>Pezizomycotina</taxon>
        <taxon>Dothideomycetes</taxon>
        <taxon>Pleosporomycetidae</taxon>
        <taxon>Pleosporales</taxon>
        <taxon>Massarineae</taxon>
        <taxon>Didymosphaeriaceae</taxon>
        <taxon>Pseudopithomyces</taxon>
    </lineage>
</organism>
<evidence type="ECO:0000256" key="1">
    <source>
        <dbReference type="SAM" id="MobiDB-lite"/>
    </source>
</evidence>
<keyword evidence="3" id="KW-1185">Reference proteome</keyword>
<name>A0AAN6LMZ8_9PLEO</name>
<sequence length="207" mass="23085">MGRMSSRTSSPEKRQLGLLSDQISELGDIEYTAAITTLAELVPGLNSSLSSTGERLVHHEAYKGSANLNDLARKWMRTGSQCKHHKAPLSLRLQQLDLLPYFQKLYETTENDIEQYRFARICNGFREFSLVCAHCIGHPWVAIPQESSHSDDALLFEDADYKRIWPKQKASGGSFGPDPLGEKGGYKSLSRATKKQLEDAVARGVES</sequence>
<evidence type="ECO:0000313" key="2">
    <source>
        <dbReference type="EMBL" id="KAK3200907.1"/>
    </source>
</evidence>
<accession>A0AAN6LMZ8</accession>
<dbReference type="Proteomes" id="UP001280581">
    <property type="component" value="Unassembled WGS sequence"/>
</dbReference>
<gene>
    <name evidence="2" type="ORF">GRF29_213g338465</name>
</gene>
<evidence type="ECO:0000313" key="3">
    <source>
        <dbReference type="Proteomes" id="UP001280581"/>
    </source>
</evidence>
<feature type="compositionally biased region" description="Basic and acidic residues" evidence="1">
    <location>
        <begin position="195"/>
        <end position="207"/>
    </location>
</feature>
<proteinExistence type="predicted"/>
<comment type="caution">
    <text evidence="2">The sequence shown here is derived from an EMBL/GenBank/DDBJ whole genome shotgun (WGS) entry which is preliminary data.</text>
</comment>
<protein>
    <submittedName>
        <fullName evidence="2">Uncharacterized protein</fullName>
    </submittedName>
</protein>
<feature type="region of interest" description="Disordered" evidence="1">
    <location>
        <begin position="167"/>
        <end position="207"/>
    </location>
</feature>
<dbReference type="EMBL" id="WVTA01000017">
    <property type="protein sequence ID" value="KAK3200907.1"/>
    <property type="molecule type" value="Genomic_DNA"/>
</dbReference>
<dbReference type="AlphaFoldDB" id="A0AAN6LMZ8"/>